<dbReference type="GO" id="GO:0098797">
    <property type="term" value="C:plasma membrane protein complex"/>
    <property type="evidence" value="ECO:0007669"/>
    <property type="project" value="TreeGrafter"/>
</dbReference>
<evidence type="ECO:0000256" key="5">
    <source>
        <dbReference type="ARBA" id="ARBA00022519"/>
    </source>
</evidence>
<sequence length="287" mass="31199">MDAGADERERFNFTMFLSVAVHGILIFGISFGAVQSTSEVPTLEITLAAHHSEIAPNRADFLAQANQLGSGSLAEDAPAVAPTSPFQADYESATLQAAQPMTPEQTAAQREGSTELVTTSANARKQSNDALTVTDEGDAQVSTPDSSRLAIASLMAQLDSQVQEYARRPRRVVLTAAATQRSEDALYLDGWRRRIEAIGNLNYPDAARRQKLYGSLRLLVSILPNGSIQKTEILQSSGHAVLDQAALDIVMLASPYEPFPPELSKQADIVEIIRTWRFHEGDALRSY</sequence>
<feature type="compositionally biased region" description="Polar residues" evidence="10">
    <location>
        <begin position="115"/>
        <end position="127"/>
    </location>
</feature>
<keyword evidence="9 11" id="KW-0472">Membrane</keyword>
<evidence type="ECO:0000256" key="9">
    <source>
        <dbReference type="ARBA" id="ARBA00023136"/>
    </source>
</evidence>
<comment type="subcellular location">
    <subcellularLocation>
        <location evidence="1">Cell inner membrane</location>
        <topology evidence="1">Single-pass membrane protein</topology>
        <orientation evidence="1">Periplasmic side</orientation>
    </subcellularLocation>
</comment>
<reference evidence="13 14" key="1">
    <citation type="submission" date="2015-10" db="EMBL/GenBank/DDBJ databases">
        <title>Metagenome-Assembled Genomes uncover a global brackish microbiome.</title>
        <authorList>
            <person name="Hugerth L.W."/>
            <person name="Larsson J."/>
            <person name="Alneberg J."/>
            <person name="Lindh M.V."/>
            <person name="Legrand C."/>
            <person name="Pinhassi J."/>
            <person name="Andersson A.F."/>
        </authorList>
    </citation>
    <scope>NUCLEOTIDE SEQUENCE [LARGE SCALE GENOMIC DNA]</scope>
    <source>
        <strain evidence="13">BACL4 MAG-120507-bin80</strain>
    </source>
</reference>
<dbReference type="PANTHER" id="PTHR33446:SF11">
    <property type="entry name" value="TONB3"/>
    <property type="match status" value="1"/>
</dbReference>
<keyword evidence="6 11" id="KW-0812">Transmembrane</keyword>
<keyword evidence="5" id="KW-0997">Cell inner membrane</keyword>
<comment type="caution">
    <text evidence="13">The sequence shown here is derived from an EMBL/GenBank/DDBJ whole genome shotgun (WGS) entry which is preliminary data.</text>
</comment>
<dbReference type="EMBL" id="LIBB01000219">
    <property type="protein sequence ID" value="KRO71214.1"/>
    <property type="molecule type" value="Genomic_DNA"/>
</dbReference>
<evidence type="ECO:0000256" key="10">
    <source>
        <dbReference type="SAM" id="MobiDB-lite"/>
    </source>
</evidence>
<dbReference type="Gene3D" id="3.30.1150.10">
    <property type="match status" value="1"/>
</dbReference>
<dbReference type="Pfam" id="PF03544">
    <property type="entry name" value="TonB_C"/>
    <property type="match status" value="1"/>
</dbReference>
<dbReference type="Proteomes" id="UP000051934">
    <property type="component" value="Unassembled WGS sequence"/>
</dbReference>
<organism evidence="13 14">
    <name type="scientific">OM182 bacterium BACL3 MAG-120507-bin80</name>
    <dbReference type="NCBI Taxonomy" id="1655577"/>
    <lineage>
        <taxon>Bacteria</taxon>
        <taxon>Pseudomonadati</taxon>
        <taxon>Pseudomonadota</taxon>
        <taxon>Gammaproteobacteria</taxon>
        <taxon>OMG group</taxon>
        <taxon>OM182 clade</taxon>
    </lineage>
</organism>
<dbReference type="InterPro" id="IPR037682">
    <property type="entry name" value="TonB_C"/>
</dbReference>
<dbReference type="InterPro" id="IPR051045">
    <property type="entry name" value="TonB-dependent_transducer"/>
</dbReference>
<evidence type="ECO:0000259" key="12">
    <source>
        <dbReference type="PROSITE" id="PS52015"/>
    </source>
</evidence>
<dbReference type="GO" id="GO:0055085">
    <property type="term" value="P:transmembrane transport"/>
    <property type="evidence" value="ECO:0007669"/>
    <property type="project" value="InterPro"/>
</dbReference>
<name>A0A0R2S8M4_9GAMM</name>
<dbReference type="SUPFAM" id="SSF74653">
    <property type="entry name" value="TolA/TonB C-terminal domain"/>
    <property type="match status" value="1"/>
</dbReference>
<evidence type="ECO:0000256" key="2">
    <source>
        <dbReference type="ARBA" id="ARBA00006555"/>
    </source>
</evidence>
<evidence type="ECO:0000256" key="8">
    <source>
        <dbReference type="ARBA" id="ARBA00022989"/>
    </source>
</evidence>
<feature type="compositionally biased region" description="Polar residues" evidence="10">
    <location>
        <begin position="98"/>
        <end position="108"/>
    </location>
</feature>
<proteinExistence type="inferred from homology"/>
<dbReference type="PANTHER" id="PTHR33446">
    <property type="entry name" value="PROTEIN TONB-RELATED"/>
    <property type="match status" value="1"/>
</dbReference>
<keyword evidence="7" id="KW-0653">Protein transport</keyword>
<protein>
    <recommendedName>
        <fullName evidence="12">TonB C-terminal domain-containing protein</fullName>
    </recommendedName>
</protein>
<accession>A0A0R2S8M4</accession>
<feature type="transmembrane region" description="Helical" evidence="11">
    <location>
        <begin position="12"/>
        <end position="34"/>
    </location>
</feature>
<keyword evidence="4" id="KW-1003">Cell membrane</keyword>
<evidence type="ECO:0000256" key="3">
    <source>
        <dbReference type="ARBA" id="ARBA00022448"/>
    </source>
</evidence>
<evidence type="ECO:0000313" key="13">
    <source>
        <dbReference type="EMBL" id="KRO71214.1"/>
    </source>
</evidence>
<evidence type="ECO:0000256" key="11">
    <source>
        <dbReference type="SAM" id="Phobius"/>
    </source>
</evidence>
<dbReference type="NCBIfam" id="TIGR01352">
    <property type="entry name" value="tonB_Cterm"/>
    <property type="match status" value="1"/>
</dbReference>
<evidence type="ECO:0000256" key="4">
    <source>
        <dbReference type="ARBA" id="ARBA00022475"/>
    </source>
</evidence>
<keyword evidence="8 11" id="KW-1133">Transmembrane helix</keyword>
<evidence type="ECO:0000256" key="1">
    <source>
        <dbReference type="ARBA" id="ARBA00004383"/>
    </source>
</evidence>
<dbReference type="PROSITE" id="PS52015">
    <property type="entry name" value="TONB_CTD"/>
    <property type="match status" value="1"/>
</dbReference>
<keyword evidence="3" id="KW-0813">Transport</keyword>
<evidence type="ECO:0000256" key="6">
    <source>
        <dbReference type="ARBA" id="ARBA00022692"/>
    </source>
</evidence>
<evidence type="ECO:0000256" key="7">
    <source>
        <dbReference type="ARBA" id="ARBA00022927"/>
    </source>
</evidence>
<dbReference type="AlphaFoldDB" id="A0A0R2S8M4"/>
<evidence type="ECO:0000313" key="14">
    <source>
        <dbReference type="Proteomes" id="UP000051934"/>
    </source>
</evidence>
<feature type="domain" description="TonB C-terminal" evidence="12">
    <location>
        <begin position="188"/>
        <end position="285"/>
    </location>
</feature>
<comment type="similarity">
    <text evidence="2">Belongs to the TonB family.</text>
</comment>
<dbReference type="InterPro" id="IPR006260">
    <property type="entry name" value="TonB/TolA_C"/>
</dbReference>
<dbReference type="GO" id="GO:0031992">
    <property type="term" value="F:energy transducer activity"/>
    <property type="evidence" value="ECO:0007669"/>
    <property type="project" value="TreeGrafter"/>
</dbReference>
<feature type="region of interest" description="Disordered" evidence="10">
    <location>
        <begin position="98"/>
        <end position="127"/>
    </location>
</feature>
<gene>
    <name evidence="13" type="ORF">ABR69_07995</name>
</gene>
<dbReference type="GO" id="GO:0015031">
    <property type="term" value="P:protein transport"/>
    <property type="evidence" value="ECO:0007669"/>
    <property type="project" value="UniProtKB-KW"/>
</dbReference>